<dbReference type="PANTHER" id="PTHR10434">
    <property type="entry name" value="1-ACYL-SN-GLYCEROL-3-PHOSPHATE ACYLTRANSFERASE"/>
    <property type="match status" value="1"/>
</dbReference>
<dbReference type="AlphaFoldDB" id="A0A840S3R2"/>
<keyword evidence="3 6" id="KW-0012">Acyltransferase</keyword>
<gene>
    <name evidence="6" type="ORF">HNQ51_000483</name>
</gene>
<dbReference type="CDD" id="cd07989">
    <property type="entry name" value="LPLAT_AGPAT-like"/>
    <property type="match status" value="1"/>
</dbReference>
<proteinExistence type="predicted"/>
<comment type="pathway">
    <text evidence="1">Lipid metabolism.</text>
</comment>
<evidence type="ECO:0000259" key="5">
    <source>
        <dbReference type="SMART" id="SM00563"/>
    </source>
</evidence>
<dbReference type="Proteomes" id="UP000554837">
    <property type="component" value="Unassembled WGS sequence"/>
</dbReference>
<sequence>MTLLRSALFVAFGVLTLLPWATLAVLISPFVGPTRLYWFCSAWAKVLLAGLGLICGARPRLLGFANLPQGRKDAVILLAKHQSALETLALFAWMPHPLAFVFKKELLYIPFFGWALGAMDMVHIDRSRRNEAFNKVAAQGRRLAAQGTWVIMFPEGTRIERGQAGQYKSGGTRLAVDTGLSVQPVACATAKVWPRRSLLIQPGEYEISVGPALSPEGQTAESLMAQVRGWIEAEMQRLDPQAYAAAAPSPAPAVAPSPARQ</sequence>
<keyword evidence="7" id="KW-1185">Reference proteome</keyword>
<reference evidence="6 7" key="1">
    <citation type="submission" date="2020-08" db="EMBL/GenBank/DDBJ databases">
        <title>Genomic Encyclopedia of Type Strains, Phase IV (KMG-IV): sequencing the most valuable type-strain genomes for metagenomic binning, comparative biology and taxonomic classification.</title>
        <authorList>
            <person name="Goeker M."/>
        </authorList>
    </citation>
    <scope>NUCLEOTIDE SEQUENCE [LARGE SCALE GENOMIC DNA]</scope>
    <source>
        <strain evidence="6 7">DSM 23958</strain>
    </source>
</reference>
<protein>
    <submittedName>
        <fullName evidence="6">1-acyl-sn-glycerol-3-phosphate acyltransferase</fullName>
        <ecNumber evidence="6">2.3.1.51</ecNumber>
    </submittedName>
</protein>
<keyword evidence="2 6" id="KW-0808">Transferase</keyword>
<dbReference type="Pfam" id="PF01553">
    <property type="entry name" value="Acyltransferase"/>
    <property type="match status" value="1"/>
</dbReference>
<dbReference type="EMBL" id="JACHHO010000001">
    <property type="protein sequence ID" value="MBB5203190.1"/>
    <property type="molecule type" value="Genomic_DNA"/>
</dbReference>
<evidence type="ECO:0000256" key="2">
    <source>
        <dbReference type="ARBA" id="ARBA00022679"/>
    </source>
</evidence>
<dbReference type="PANTHER" id="PTHR10434:SF40">
    <property type="entry name" value="1-ACYL-SN-GLYCEROL-3-PHOSPHATE ACYLTRANSFERASE"/>
    <property type="match status" value="1"/>
</dbReference>
<dbReference type="EC" id="2.3.1.51" evidence="6"/>
<dbReference type="InterPro" id="IPR002123">
    <property type="entry name" value="Plipid/glycerol_acylTrfase"/>
</dbReference>
<evidence type="ECO:0000256" key="4">
    <source>
        <dbReference type="SAM" id="MobiDB-lite"/>
    </source>
</evidence>
<dbReference type="GO" id="GO:0003841">
    <property type="term" value="F:1-acylglycerol-3-phosphate O-acyltransferase activity"/>
    <property type="evidence" value="ECO:0007669"/>
    <property type="project" value="UniProtKB-EC"/>
</dbReference>
<evidence type="ECO:0000313" key="6">
    <source>
        <dbReference type="EMBL" id="MBB5203190.1"/>
    </source>
</evidence>
<feature type="region of interest" description="Disordered" evidence="4">
    <location>
        <begin position="242"/>
        <end position="261"/>
    </location>
</feature>
<accession>A0A840S3R2</accession>
<name>A0A840S3R2_9BURK</name>
<evidence type="ECO:0000313" key="7">
    <source>
        <dbReference type="Proteomes" id="UP000554837"/>
    </source>
</evidence>
<feature type="domain" description="Phospholipid/glycerol acyltransferase" evidence="5">
    <location>
        <begin position="75"/>
        <end position="190"/>
    </location>
</feature>
<dbReference type="SUPFAM" id="SSF69593">
    <property type="entry name" value="Glycerol-3-phosphate (1)-acyltransferase"/>
    <property type="match status" value="1"/>
</dbReference>
<dbReference type="GO" id="GO:0006654">
    <property type="term" value="P:phosphatidic acid biosynthetic process"/>
    <property type="evidence" value="ECO:0007669"/>
    <property type="project" value="TreeGrafter"/>
</dbReference>
<dbReference type="OrthoDB" id="9812274at2"/>
<evidence type="ECO:0000256" key="3">
    <source>
        <dbReference type="ARBA" id="ARBA00023315"/>
    </source>
</evidence>
<dbReference type="SMART" id="SM00563">
    <property type="entry name" value="PlsC"/>
    <property type="match status" value="1"/>
</dbReference>
<evidence type="ECO:0000256" key="1">
    <source>
        <dbReference type="ARBA" id="ARBA00005189"/>
    </source>
</evidence>
<dbReference type="RefSeq" id="WP_138857738.1">
    <property type="nucleotide sequence ID" value="NZ_CP040709.1"/>
</dbReference>
<organism evidence="6 7">
    <name type="scientific">Inhella inkyongensis</name>
    <dbReference type="NCBI Taxonomy" id="392593"/>
    <lineage>
        <taxon>Bacteria</taxon>
        <taxon>Pseudomonadati</taxon>
        <taxon>Pseudomonadota</taxon>
        <taxon>Betaproteobacteria</taxon>
        <taxon>Burkholderiales</taxon>
        <taxon>Sphaerotilaceae</taxon>
        <taxon>Inhella</taxon>
    </lineage>
</organism>
<comment type="caution">
    <text evidence="6">The sequence shown here is derived from an EMBL/GenBank/DDBJ whole genome shotgun (WGS) entry which is preliminary data.</text>
</comment>